<dbReference type="Proteomes" id="UP000248764">
    <property type="component" value="Unassembled WGS sequence"/>
</dbReference>
<keyword evidence="2" id="KW-0472">Membrane</keyword>
<proteinExistence type="predicted"/>
<gene>
    <name evidence="3" type="ORF">C1I92_09340</name>
</gene>
<dbReference type="EMBL" id="POTW01000017">
    <property type="protein sequence ID" value="PZF84239.1"/>
    <property type="molecule type" value="Genomic_DNA"/>
</dbReference>
<organism evidence="3 4">
    <name type="scientific">Jiangella anatolica</name>
    <dbReference type="NCBI Taxonomy" id="2670374"/>
    <lineage>
        <taxon>Bacteria</taxon>
        <taxon>Bacillati</taxon>
        <taxon>Actinomycetota</taxon>
        <taxon>Actinomycetes</taxon>
        <taxon>Jiangellales</taxon>
        <taxon>Jiangellaceae</taxon>
        <taxon>Jiangella</taxon>
    </lineage>
</organism>
<reference evidence="3 4" key="1">
    <citation type="submission" date="2018-01" db="EMBL/GenBank/DDBJ databases">
        <title>Draft genome sequence of Jiangella sp. GTF31.</title>
        <authorList>
            <person name="Sahin N."/>
            <person name="Ay H."/>
            <person name="Saygin H."/>
        </authorList>
    </citation>
    <scope>NUCLEOTIDE SEQUENCE [LARGE SCALE GENOMIC DNA]</scope>
    <source>
        <strain evidence="3 4">GTF31</strain>
    </source>
</reference>
<accession>A0A2W2C7P8</accession>
<evidence type="ECO:0000313" key="4">
    <source>
        <dbReference type="Proteomes" id="UP000248764"/>
    </source>
</evidence>
<sequence>MTSTDTILRSLDPAAADVDPHGPRARADLARILAAPAAPASPAAAPAPPRRRRVRRLVLTAAAVAAAAVGASVLVPSLTGGDRAFATWTATPSAVSAGASEEIADACRDAQRDGAGGFEADLAAATAAVAERRGDWSLALLAGDDGFSALCITDESTPLFRDWIGMIGGPGGYTAPEPRSAFVWTLGTGTVGGGELSVAAGAVGSDVTGMTYDSAEHGVVTATVAAGHFAFWLPGDELENASGDGVPVTVTYADGTTGTLTLRFG</sequence>
<feature type="transmembrane region" description="Helical" evidence="2">
    <location>
        <begin position="57"/>
        <end position="75"/>
    </location>
</feature>
<protein>
    <submittedName>
        <fullName evidence="3">Uncharacterized protein</fullName>
    </submittedName>
</protein>
<evidence type="ECO:0000256" key="2">
    <source>
        <dbReference type="SAM" id="Phobius"/>
    </source>
</evidence>
<name>A0A2W2C7P8_9ACTN</name>
<evidence type="ECO:0000256" key="1">
    <source>
        <dbReference type="SAM" id="MobiDB-lite"/>
    </source>
</evidence>
<dbReference type="RefSeq" id="WP_111254395.1">
    <property type="nucleotide sequence ID" value="NZ_POTW01000017.1"/>
</dbReference>
<feature type="region of interest" description="Disordered" evidence="1">
    <location>
        <begin position="1"/>
        <end position="22"/>
    </location>
</feature>
<keyword evidence="4" id="KW-1185">Reference proteome</keyword>
<keyword evidence="2" id="KW-1133">Transmembrane helix</keyword>
<dbReference type="AlphaFoldDB" id="A0A2W2C7P8"/>
<evidence type="ECO:0000313" key="3">
    <source>
        <dbReference type="EMBL" id="PZF84239.1"/>
    </source>
</evidence>
<keyword evidence="2" id="KW-0812">Transmembrane</keyword>
<comment type="caution">
    <text evidence="3">The sequence shown here is derived from an EMBL/GenBank/DDBJ whole genome shotgun (WGS) entry which is preliminary data.</text>
</comment>